<comment type="subcellular location">
    <subcellularLocation>
        <location evidence="1">Membrane</location>
    </subcellularLocation>
</comment>
<dbReference type="CDD" id="cd11386">
    <property type="entry name" value="MCP_signal"/>
    <property type="match status" value="1"/>
</dbReference>
<dbReference type="GO" id="GO:0007165">
    <property type="term" value="P:signal transduction"/>
    <property type="evidence" value="ECO:0007669"/>
    <property type="project" value="UniProtKB-KW"/>
</dbReference>
<comment type="caution">
    <text evidence="9">The sequence shown here is derived from an EMBL/GenBank/DDBJ whole genome shotgun (WGS) entry which is preliminary data.</text>
</comment>
<dbReference type="InterPro" id="IPR004089">
    <property type="entry name" value="MCPsignal_dom"/>
</dbReference>
<dbReference type="Proteomes" id="UP000282837">
    <property type="component" value="Unassembled WGS sequence"/>
</dbReference>
<dbReference type="Pfam" id="PF00672">
    <property type="entry name" value="HAMP"/>
    <property type="match status" value="1"/>
</dbReference>
<accession>A0A437N904</accession>
<feature type="domain" description="HAMP" evidence="8">
    <location>
        <begin position="151"/>
        <end position="203"/>
    </location>
</feature>
<name>A0A437N904_9SPHN</name>
<dbReference type="OrthoDB" id="5292010at2"/>
<dbReference type="RefSeq" id="WP_127707147.1">
    <property type="nucleotide sequence ID" value="NZ_SACO01000003.1"/>
</dbReference>
<evidence type="ECO:0000256" key="1">
    <source>
        <dbReference type="ARBA" id="ARBA00004370"/>
    </source>
</evidence>
<dbReference type="EMBL" id="SACO01000003">
    <property type="protein sequence ID" value="RVU06342.1"/>
    <property type="molecule type" value="Genomic_DNA"/>
</dbReference>
<reference evidence="9 10" key="1">
    <citation type="submission" date="2019-01" db="EMBL/GenBank/DDBJ databases">
        <authorList>
            <person name="Chen W.-M."/>
        </authorList>
    </citation>
    <scope>NUCLEOTIDE SEQUENCE [LARGE SCALE GENOMIC DNA]</scope>
    <source>
        <strain evidence="9 10">FSY-9</strain>
    </source>
</reference>
<feature type="transmembrane region" description="Helical" evidence="6">
    <location>
        <begin position="66"/>
        <end position="89"/>
    </location>
</feature>
<keyword evidence="6" id="KW-1133">Transmembrane helix</keyword>
<keyword evidence="4" id="KW-0807">Transducer</keyword>
<evidence type="ECO:0000259" key="7">
    <source>
        <dbReference type="PROSITE" id="PS50111"/>
    </source>
</evidence>
<dbReference type="PANTHER" id="PTHR43531:SF11">
    <property type="entry name" value="METHYL-ACCEPTING CHEMOTAXIS PROTEIN 3"/>
    <property type="match status" value="1"/>
</dbReference>
<evidence type="ECO:0000313" key="10">
    <source>
        <dbReference type="Proteomes" id="UP000282837"/>
    </source>
</evidence>
<protein>
    <submittedName>
        <fullName evidence="9">Methyl-accepting chemotaxis protein</fullName>
    </submittedName>
</protein>
<dbReference type="SMART" id="SM00304">
    <property type="entry name" value="HAMP"/>
    <property type="match status" value="3"/>
</dbReference>
<feature type="region of interest" description="Disordered" evidence="5">
    <location>
        <begin position="456"/>
        <end position="485"/>
    </location>
</feature>
<sequence>MAVQTGSIQQKLVLCLGALAAVSVVQVSAASFLQYSLYNTNQQLREALKSGGAAAQASGAVESSDWLIGVALGTTALTIVVGAATLLWAGMFVWKAVVQPLVDLSSTLRAMADGDYRLDRVGDPHGDEVEQMYAAAAVFRDTALAKQASDKAQQDVVTALTEGLDRLAGQDLDYRIDRAFPQEYEALRVNFNKAVVSLARAIGTVRVGAGRVMAAIQEIGNASDDLAERNTQQAATLEETAAAMSQVTVGVKETATRAAEVHQSVSETHRQATEGGRVVTQAIEAMSGIEEGANEIGKIVGLIDGIAFQTNLLALNAGVEAARAGEAGKGFAVVASEVRALAGRSADAAKNIKELIAESSDKVAGGVALVRETGDLLGKIMGQVGEINEVVTEITASAELQAQNIQQVNNAVNELDRVTQQNAAMVQQTSSSTRDLASEAEQLSALVRSFRNSGEEGLALPPVSRTNHAPISIAPSRPMSAPRPVSAVPVEAKAPAPVSGNLALSAAAGGDDWTDF</sequence>
<dbReference type="GO" id="GO:0006935">
    <property type="term" value="P:chemotaxis"/>
    <property type="evidence" value="ECO:0007669"/>
    <property type="project" value="UniProtKB-KW"/>
</dbReference>
<dbReference type="PANTHER" id="PTHR43531">
    <property type="entry name" value="PROTEIN ICFG"/>
    <property type="match status" value="1"/>
</dbReference>
<dbReference type="PROSITE" id="PS50885">
    <property type="entry name" value="HAMP"/>
    <property type="match status" value="2"/>
</dbReference>
<dbReference type="InterPro" id="IPR051310">
    <property type="entry name" value="MCP_chemotaxis"/>
</dbReference>
<keyword evidence="6" id="KW-0812">Transmembrane</keyword>
<dbReference type="SMART" id="SM00283">
    <property type="entry name" value="MA"/>
    <property type="match status" value="1"/>
</dbReference>
<keyword evidence="10" id="KW-1185">Reference proteome</keyword>
<evidence type="ECO:0000256" key="6">
    <source>
        <dbReference type="SAM" id="Phobius"/>
    </source>
</evidence>
<dbReference type="GO" id="GO:0016020">
    <property type="term" value="C:membrane"/>
    <property type="evidence" value="ECO:0007669"/>
    <property type="project" value="UniProtKB-SubCell"/>
</dbReference>
<gene>
    <name evidence="9" type="ORF">EOE18_05830</name>
</gene>
<evidence type="ECO:0000256" key="4">
    <source>
        <dbReference type="PROSITE-ProRule" id="PRU00284"/>
    </source>
</evidence>
<comment type="similarity">
    <text evidence="3">Belongs to the methyl-accepting chemotaxis (MCP) protein family.</text>
</comment>
<evidence type="ECO:0000256" key="5">
    <source>
        <dbReference type="SAM" id="MobiDB-lite"/>
    </source>
</evidence>
<feature type="domain" description="Methyl-accepting transducer" evidence="7">
    <location>
        <begin position="208"/>
        <end position="437"/>
    </location>
</feature>
<evidence type="ECO:0000256" key="3">
    <source>
        <dbReference type="ARBA" id="ARBA00029447"/>
    </source>
</evidence>
<dbReference type="InterPro" id="IPR003660">
    <property type="entry name" value="HAMP_dom"/>
</dbReference>
<keyword evidence="2" id="KW-0145">Chemotaxis</keyword>
<proteinExistence type="inferred from homology"/>
<dbReference type="FunFam" id="1.10.287.950:FF:000001">
    <property type="entry name" value="Methyl-accepting chemotaxis sensory transducer"/>
    <property type="match status" value="1"/>
</dbReference>
<dbReference type="Gene3D" id="1.10.287.950">
    <property type="entry name" value="Methyl-accepting chemotaxis protein"/>
    <property type="match status" value="1"/>
</dbReference>
<dbReference type="Gene3D" id="6.10.340.10">
    <property type="match status" value="1"/>
</dbReference>
<dbReference type="SUPFAM" id="SSF58104">
    <property type="entry name" value="Methyl-accepting chemotaxis protein (MCP) signaling domain"/>
    <property type="match status" value="1"/>
</dbReference>
<evidence type="ECO:0000259" key="8">
    <source>
        <dbReference type="PROSITE" id="PS50885"/>
    </source>
</evidence>
<organism evidence="9 10">
    <name type="scientific">Novosphingobium umbonatum</name>
    <dbReference type="NCBI Taxonomy" id="1908524"/>
    <lineage>
        <taxon>Bacteria</taxon>
        <taxon>Pseudomonadati</taxon>
        <taxon>Pseudomonadota</taxon>
        <taxon>Alphaproteobacteria</taxon>
        <taxon>Sphingomonadales</taxon>
        <taxon>Sphingomonadaceae</taxon>
        <taxon>Novosphingobium</taxon>
    </lineage>
</organism>
<keyword evidence="6" id="KW-0472">Membrane</keyword>
<evidence type="ECO:0000313" key="9">
    <source>
        <dbReference type="EMBL" id="RVU06342.1"/>
    </source>
</evidence>
<feature type="domain" description="HAMP" evidence="8">
    <location>
        <begin position="95"/>
        <end position="148"/>
    </location>
</feature>
<dbReference type="AlphaFoldDB" id="A0A437N904"/>
<evidence type="ECO:0000256" key="2">
    <source>
        <dbReference type="ARBA" id="ARBA00022500"/>
    </source>
</evidence>
<dbReference type="Pfam" id="PF00015">
    <property type="entry name" value="MCPsignal"/>
    <property type="match status" value="1"/>
</dbReference>
<dbReference type="PROSITE" id="PS50111">
    <property type="entry name" value="CHEMOTAXIS_TRANSDUC_2"/>
    <property type="match status" value="1"/>
</dbReference>